<comment type="similarity">
    <text evidence="2">Belongs to the SusD family.</text>
</comment>
<evidence type="ECO:0000313" key="8">
    <source>
        <dbReference type="EMBL" id="WPU92786.1"/>
    </source>
</evidence>
<evidence type="ECO:0000256" key="1">
    <source>
        <dbReference type="ARBA" id="ARBA00004442"/>
    </source>
</evidence>
<evidence type="ECO:0000256" key="2">
    <source>
        <dbReference type="ARBA" id="ARBA00006275"/>
    </source>
</evidence>
<comment type="subcellular location">
    <subcellularLocation>
        <location evidence="1">Cell outer membrane</location>
    </subcellularLocation>
</comment>
<keyword evidence="9" id="KW-1185">Reference proteome</keyword>
<proteinExistence type="inferred from homology"/>
<dbReference type="EMBL" id="CP139558">
    <property type="protein sequence ID" value="WPU92786.1"/>
    <property type="molecule type" value="Genomic_DNA"/>
</dbReference>
<feature type="domain" description="RagB/SusD" evidence="6">
    <location>
        <begin position="436"/>
        <end position="554"/>
    </location>
</feature>
<evidence type="ECO:0000313" key="9">
    <source>
        <dbReference type="Proteomes" id="UP001324380"/>
    </source>
</evidence>
<evidence type="ECO:0000256" key="4">
    <source>
        <dbReference type="ARBA" id="ARBA00023136"/>
    </source>
</evidence>
<dbReference type="InterPro" id="IPR033985">
    <property type="entry name" value="SusD-like_N"/>
</dbReference>
<dbReference type="InterPro" id="IPR012944">
    <property type="entry name" value="SusD_RagB_dom"/>
</dbReference>
<keyword evidence="5" id="KW-0998">Cell outer membrane</keyword>
<dbReference type="RefSeq" id="WP_321561946.1">
    <property type="nucleotide sequence ID" value="NZ_CP139558.1"/>
</dbReference>
<evidence type="ECO:0000259" key="6">
    <source>
        <dbReference type="Pfam" id="PF07980"/>
    </source>
</evidence>
<dbReference type="SUPFAM" id="SSF48452">
    <property type="entry name" value="TPR-like"/>
    <property type="match status" value="1"/>
</dbReference>
<dbReference type="Pfam" id="PF07980">
    <property type="entry name" value="SusD_RagB"/>
    <property type="match status" value="1"/>
</dbReference>
<evidence type="ECO:0000256" key="3">
    <source>
        <dbReference type="ARBA" id="ARBA00022729"/>
    </source>
</evidence>
<organism evidence="8 9">
    <name type="scientific">Mucilaginibacter sabulilitoris</name>
    <dbReference type="NCBI Taxonomy" id="1173583"/>
    <lineage>
        <taxon>Bacteria</taxon>
        <taxon>Pseudomonadati</taxon>
        <taxon>Bacteroidota</taxon>
        <taxon>Sphingobacteriia</taxon>
        <taxon>Sphingobacteriales</taxon>
        <taxon>Sphingobacteriaceae</taxon>
        <taxon>Mucilaginibacter</taxon>
    </lineage>
</organism>
<accession>A0ABZ0THW5</accession>
<gene>
    <name evidence="8" type="ORF">SNE25_26020</name>
</gene>
<reference evidence="8 9" key="1">
    <citation type="submission" date="2023-11" db="EMBL/GenBank/DDBJ databases">
        <title>Analysis of the Genomes of Mucilaginibacter gossypii cycad 4 and M. sabulilitoris SNA2: microbes with the potential for plant growth promotion.</title>
        <authorList>
            <person name="Hirsch A.M."/>
            <person name="Humm E."/>
            <person name="Rubbi M."/>
            <person name="Del Vecchio G."/>
            <person name="Ha S.M."/>
            <person name="Pellegrini M."/>
            <person name="Gunsalus R.P."/>
        </authorList>
    </citation>
    <scope>NUCLEOTIDE SEQUENCE [LARGE SCALE GENOMIC DNA]</scope>
    <source>
        <strain evidence="8 9">SNA2</strain>
    </source>
</reference>
<dbReference type="Pfam" id="PF14322">
    <property type="entry name" value="SusD-like_3"/>
    <property type="match status" value="1"/>
</dbReference>
<name>A0ABZ0THW5_9SPHI</name>
<dbReference type="PROSITE" id="PS51257">
    <property type="entry name" value="PROKAR_LIPOPROTEIN"/>
    <property type="match status" value="1"/>
</dbReference>
<evidence type="ECO:0000256" key="5">
    <source>
        <dbReference type="ARBA" id="ARBA00023237"/>
    </source>
</evidence>
<feature type="domain" description="SusD-like N-terminal" evidence="7">
    <location>
        <begin position="95"/>
        <end position="220"/>
    </location>
</feature>
<keyword evidence="4" id="KW-0472">Membrane</keyword>
<keyword evidence="3" id="KW-0732">Signal</keyword>
<protein>
    <submittedName>
        <fullName evidence="8">RagB/SusD family nutrient uptake outer membrane protein</fullName>
    </submittedName>
</protein>
<dbReference type="InterPro" id="IPR011990">
    <property type="entry name" value="TPR-like_helical_dom_sf"/>
</dbReference>
<dbReference type="Proteomes" id="UP001324380">
    <property type="component" value="Chromosome"/>
</dbReference>
<evidence type="ECO:0000259" key="7">
    <source>
        <dbReference type="Pfam" id="PF14322"/>
    </source>
</evidence>
<dbReference type="Gene3D" id="1.25.40.390">
    <property type="match status" value="1"/>
</dbReference>
<sequence>MKKIFFSITLLFLVTGIFSCKKAFLDEKPLDFLSGSNAYTTYADFNIAATDLYRVTRVEFYTRNETNPFDYLYGCDIVFDGQPATARHTPMISAYATTGDIPLTHWSAFYKIISEANAIISRAPNSTMTDDQKNLVTAKAKFFRGFAYRTLAYLYGGVPLITQEVTSAKTDFTRATKEAVYVQCIEDLKFAVANLPSINKVLDGEVNSQAAGHLLAEVYLAAGKYQDAVDAATKVITNPNVHLMTSRFGAKANEATGNVYWDLFQPGNQNRTKSGNQEGLWVIQLETDVPGGSAVSTGMGGNYLLERNCAPDLTLITSPNPNPFLWPVDDLTGGRGIGWAISTKHFSDEIWASDFDNDIRNANINFVRNFTATNPASSYYGKVISTQAPIPGLTVPSRQFYAYEAKCTTPGGHPAGLIMDPSTGLLKATAGGTYLDQYMFRLAETYFIRAEAYMNLNNTTAAAADINAVRARSNAKPVDPANVNIDYILDERLRELGYEEKRRLTLMRLGLWYDRVKRFNPYYSDALPTYNLWPIPQTEIERNNTSKLTQNPGY</sequence>